<reference evidence="4" key="1">
    <citation type="journal article" date="2019" name="Int. J. Syst. Evol. Microbiol.">
        <title>The Global Catalogue of Microorganisms (GCM) 10K type strain sequencing project: providing services to taxonomists for standard genome sequencing and annotation.</title>
        <authorList>
            <consortium name="The Broad Institute Genomics Platform"/>
            <consortium name="The Broad Institute Genome Sequencing Center for Infectious Disease"/>
            <person name="Wu L."/>
            <person name="Ma J."/>
        </authorList>
    </citation>
    <scope>NUCLEOTIDE SEQUENCE [LARGE SCALE GENOMIC DNA]</scope>
    <source>
        <strain evidence="4">JCM 18410</strain>
    </source>
</reference>
<feature type="transmembrane region" description="Helical" evidence="2">
    <location>
        <begin position="74"/>
        <end position="97"/>
    </location>
</feature>
<evidence type="ECO:0008006" key="5">
    <source>
        <dbReference type="Google" id="ProtNLM"/>
    </source>
</evidence>
<gene>
    <name evidence="3" type="ORF">GCM10023336_71220</name>
</gene>
<evidence type="ECO:0000313" key="3">
    <source>
        <dbReference type="EMBL" id="GAA5079112.1"/>
    </source>
</evidence>
<dbReference type="Proteomes" id="UP001500124">
    <property type="component" value="Unassembled WGS sequence"/>
</dbReference>
<comment type="caution">
    <text evidence="3">The sequence shown here is derived from an EMBL/GenBank/DDBJ whole genome shotgun (WGS) entry which is preliminary data.</text>
</comment>
<feature type="compositionally biased region" description="Basic residues" evidence="1">
    <location>
        <begin position="1"/>
        <end position="12"/>
    </location>
</feature>
<proteinExistence type="predicted"/>
<evidence type="ECO:0000313" key="4">
    <source>
        <dbReference type="Proteomes" id="UP001500124"/>
    </source>
</evidence>
<feature type="compositionally biased region" description="Polar residues" evidence="1">
    <location>
        <begin position="25"/>
        <end position="35"/>
    </location>
</feature>
<keyword evidence="4" id="KW-1185">Reference proteome</keyword>
<feature type="region of interest" description="Disordered" evidence="1">
    <location>
        <begin position="1"/>
        <end position="43"/>
    </location>
</feature>
<keyword evidence="2" id="KW-0472">Membrane</keyword>
<protein>
    <recommendedName>
        <fullName evidence="5">Integral membrane protein</fullName>
    </recommendedName>
</protein>
<name>A0ABP9LM80_9ACTN</name>
<evidence type="ECO:0000256" key="2">
    <source>
        <dbReference type="SAM" id="Phobius"/>
    </source>
</evidence>
<organism evidence="3 4">
    <name type="scientific">Streptomyces similanensis</name>
    <dbReference type="NCBI Taxonomy" id="1274988"/>
    <lineage>
        <taxon>Bacteria</taxon>
        <taxon>Bacillati</taxon>
        <taxon>Actinomycetota</taxon>
        <taxon>Actinomycetes</taxon>
        <taxon>Kitasatosporales</taxon>
        <taxon>Streptomycetaceae</taxon>
        <taxon>Streptomyces</taxon>
    </lineage>
</organism>
<evidence type="ECO:0000256" key="1">
    <source>
        <dbReference type="SAM" id="MobiDB-lite"/>
    </source>
</evidence>
<dbReference type="EMBL" id="BAABKC010000131">
    <property type="protein sequence ID" value="GAA5079112.1"/>
    <property type="molecule type" value="Genomic_DNA"/>
</dbReference>
<keyword evidence="2" id="KW-0812">Transmembrane</keyword>
<accession>A0ABP9LM80</accession>
<sequence length="107" mass="11230">MKHIAARTRRAAPRAATAPHPGPYTASSRGPQHSGRTARARARANGAVLRLTARVHQGLEEAARRPDRGDISTTTVIIWVAAVTGAVLIAGTIAMVISKYNGKLSGL</sequence>
<keyword evidence="2" id="KW-1133">Transmembrane helix</keyword>